<evidence type="ECO:0000259" key="3">
    <source>
        <dbReference type="SMART" id="SM00047"/>
    </source>
</evidence>
<dbReference type="AlphaFoldDB" id="A0A1W7AD26"/>
<dbReference type="Gene3D" id="1.10.530.10">
    <property type="match status" value="1"/>
</dbReference>
<organism evidence="4 5">
    <name type="scientific">Macrococcoides canis</name>
    <dbReference type="NCBI Taxonomy" id="1855823"/>
    <lineage>
        <taxon>Bacteria</taxon>
        <taxon>Bacillati</taxon>
        <taxon>Bacillota</taxon>
        <taxon>Bacilli</taxon>
        <taxon>Bacillales</taxon>
        <taxon>Staphylococcaceae</taxon>
        <taxon>Macrococcoides</taxon>
    </lineage>
</organism>
<feature type="domain" description="Mannosyl-glycoprotein endo-beta-N-acetylglucosamidase-like" evidence="3">
    <location>
        <begin position="109"/>
        <end position="269"/>
    </location>
</feature>
<evidence type="ECO:0000256" key="1">
    <source>
        <dbReference type="ARBA" id="ARBA00006088"/>
    </source>
</evidence>
<reference evidence="4 5" key="1">
    <citation type="journal article" date="2017" name="Int. J. Syst. Evol. Microbiol.">
        <title>Macrococcus canis sp. nov., a skin bacterium associated with infections in dogs.</title>
        <authorList>
            <person name="Gobeli Brawand S."/>
            <person name="Cotting K."/>
            <person name="Gomez-Sanz E."/>
            <person name="Collaud A."/>
            <person name="Thomann A."/>
            <person name="Brodard I."/>
            <person name="Rodriguez-Campos S."/>
            <person name="Strauss C."/>
            <person name="Perreten V."/>
        </authorList>
    </citation>
    <scope>NUCLEOTIDE SEQUENCE [LARGE SCALE GENOMIC DNA]</scope>
    <source>
        <strain evidence="4 5">KM45013</strain>
    </source>
</reference>
<sequence length="275" mass="31037">MNDKNKSLVGMGLFATIISGFIALMISAKTEDDALKNRHIEVSHTYKSALDKQMKAQAMHSNGVVWKDATRKQIDTYMNIDKLKEDKAQRYQFLNLGKTQKIHPATLNKLLKGKGILNNQGTSFARASRLHDVNEIYLINHALLETGKGKSKLAKGVAVDAKGRVGKGDKKYYNFFGIGAYDHDPVNEAAKYAYRHGWDTPEKAIVGGAKFIKTEFLNDESQATLYGMRFNPVNPGRHQYATDVRWAHHNARSIAADYKKLKLKGKYFTTYTYKK</sequence>
<evidence type="ECO:0000313" key="5">
    <source>
        <dbReference type="Proteomes" id="UP000194154"/>
    </source>
</evidence>
<proteinExistence type="inferred from homology"/>
<dbReference type="SMART" id="SM00047">
    <property type="entry name" value="LYZ2"/>
    <property type="match status" value="1"/>
</dbReference>
<protein>
    <submittedName>
        <fullName evidence="4">Bifunctional autolysin</fullName>
    </submittedName>
</protein>
<keyword evidence="2" id="KW-0812">Transmembrane</keyword>
<feature type="transmembrane region" description="Helical" evidence="2">
    <location>
        <begin position="7"/>
        <end position="28"/>
    </location>
</feature>
<keyword evidence="2" id="KW-0472">Membrane</keyword>
<dbReference type="InterPro" id="IPR002901">
    <property type="entry name" value="MGlyc_endo_b_GlcNAc-like_dom"/>
</dbReference>
<evidence type="ECO:0000313" key="4">
    <source>
        <dbReference type="EMBL" id="ARQ07513.1"/>
    </source>
</evidence>
<dbReference type="KEGG" id="mcak:MCCS_18860"/>
<dbReference type="STRING" id="1855823.MCCS_18860"/>
<dbReference type="RefSeq" id="WP_086043066.1">
    <property type="nucleotide sequence ID" value="NZ_CBCRZA010000004.1"/>
</dbReference>
<dbReference type="Pfam" id="PF01832">
    <property type="entry name" value="Glucosaminidase"/>
    <property type="match status" value="1"/>
</dbReference>
<comment type="similarity">
    <text evidence="1">In the N-terminal section; belongs to the N-acetylmuramoyl-L-alanine amidase 2 family.</text>
</comment>
<dbReference type="OrthoDB" id="9816557at2"/>
<dbReference type="GeneID" id="35295978"/>
<gene>
    <name evidence="4" type="primary">atl_2</name>
    <name evidence="4" type="ORF">MCCS_18860</name>
</gene>
<dbReference type="GO" id="GO:0004040">
    <property type="term" value="F:amidase activity"/>
    <property type="evidence" value="ECO:0007669"/>
    <property type="project" value="InterPro"/>
</dbReference>
<keyword evidence="2" id="KW-1133">Transmembrane helix</keyword>
<accession>A0A1W7AD26</accession>
<dbReference type="Proteomes" id="UP000194154">
    <property type="component" value="Chromosome"/>
</dbReference>
<evidence type="ECO:0000256" key="2">
    <source>
        <dbReference type="SAM" id="Phobius"/>
    </source>
</evidence>
<name>A0A1W7AD26_9STAP</name>
<keyword evidence="5" id="KW-1185">Reference proteome</keyword>
<dbReference type="EMBL" id="CP021059">
    <property type="protein sequence ID" value="ARQ07513.1"/>
    <property type="molecule type" value="Genomic_DNA"/>
</dbReference>